<protein>
    <recommendedName>
        <fullName evidence="4">50S ribosomal protein L22</fullName>
    </recommendedName>
</protein>
<gene>
    <name evidence="7" type="ORF">JSR02_00720</name>
</gene>
<evidence type="ECO:0000256" key="2">
    <source>
        <dbReference type="ARBA" id="ARBA00022980"/>
    </source>
</evidence>
<dbReference type="AlphaFoldDB" id="A0A974X9D9"/>
<evidence type="ECO:0000256" key="1">
    <source>
        <dbReference type="ARBA" id="ARBA00009451"/>
    </source>
</evidence>
<keyword evidence="2 5" id="KW-0689">Ribosomal protein</keyword>
<dbReference type="InterPro" id="IPR036394">
    <property type="entry name" value="Ribosomal_uL22_sf"/>
</dbReference>
<dbReference type="InterPro" id="IPR001063">
    <property type="entry name" value="Ribosomal_uL22"/>
</dbReference>
<comment type="similarity">
    <text evidence="1 5">Belongs to the universal ribosomal protein uL22 family.</text>
</comment>
<dbReference type="GO" id="GO:0003735">
    <property type="term" value="F:structural constituent of ribosome"/>
    <property type="evidence" value="ECO:0007669"/>
    <property type="project" value="InterPro"/>
</dbReference>
<keyword evidence="6" id="KW-0694">RNA-binding</keyword>
<keyword evidence="6" id="KW-0699">rRNA-binding</keyword>
<dbReference type="Proteomes" id="UP000663602">
    <property type="component" value="Chromosome"/>
</dbReference>
<dbReference type="GO" id="GO:0006412">
    <property type="term" value="P:translation"/>
    <property type="evidence" value="ECO:0007669"/>
    <property type="project" value="InterPro"/>
</dbReference>
<dbReference type="GO" id="GO:0019843">
    <property type="term" value="F:rRNA binding"/>
    <property type="evidence" value="ECO:0007669"/>
    <property type="project" value="UniProtKB-KW"/>
</dbReference>
<dbReference type="Gene3D" id="3.90.470.10">
    <property type="entry name" value="Ribosomal protein L22/L17"/>
    <property type="match status" value="1"/>
</dbReference>
<evidence type="ECO:0000256" key="5">
    <source>
        <dbReference type="RuleBase" id="RU004005"/>
    </source>
</evidence>
<evidence type="ECO:0000256" key="6">
    <source>
        <dbReference type="RuleBase" id="RU004006"/>
    </source>
</evidence>
<dbReference type="PROSITE" id="PS00464">
    <property type="entry name" value="RIBOSOMAL_L22"/>
    <property type="match status" value="1"/>
</dbReference>
<dbReference type="Pfam" id="PF00237">
    <property type="entry name" value="Ribosomal_L22"/>
    <property type="match status" value="1"/>
</dbReference>
<reference evidence="7" key="1">
    <citation type="submission" date="2021-02" db="EMBL/GenBank/DDBJ databases">
        <authorList>
            <person name="Franco D."/>
        </authorList>
    </citation>
    <scope>NUCLEOTIDE SEQUENCE</scope>
    <source>
        <strain evidence="7">DICMUL</strain>
    </source>
</reference>
<proteinExistence type="inferred from homology"/>
<evidence type="ECO:0000313" key="8">
    <source>
        <dbReference type="Proteomes" id="UP000663602"/>
    </source>
</evidence>
<dbReference type="InterPro" id="IPR018260">
    <property type="entry name" value="Ribosomal_uL22_CS"/>
</dbReference>
<dbReference type="GO" id="GO:0005840">
    <property type="term" value="C:ribosome"/>
    <property type="evidence" value="ECO:0007669"/>
    <property type="project" value="UniProtKB-KW"/>
</dbReference>
<dbReference type="EMBL" id="CP071410">
    <property type="protein sequence ID" value="QSW37818.1"/>
    <property type="molecule type" value="Genomic_DNA"/>
</dbReference>
<evidence type="ECO:0000256" key="4">
    <source>
        <dbReference type="ARBA" id="ARBA00035480"/>
    </source>
</evidence>
<accession>A0A974X9D9</accession>
<keyword evidence="3 5" id="KW-0687">Ribonucleoprotein</keyword>
<evidence type="ECO:0000313" key="7">
    <source>
        <dbReference type="EMBL" id="QSW37818.1"/>
    </source>
</evidence>
<comment type="subunit">
    <text evidence="6">Part of the 50S ribosomal subunit.</text>
</comment>
<reference evidence="7" key="2">
    <citation type="submission" date="2021-03" db="EMBL/GenBank/DDBJ databases">
        <title>Alternative transmission patterns in independently acquired nutritional co-symbionts of Dictyopharidae planthoppers.</title>
        <authorList>
            <person name="Michalik A."/>
            <person name="Lukasik P."/>
        </authorList>
    </citation>
    <scope>NUCLEOTIDE SEQUENCE</scope>
    <source>
        <strain evidence="7">DICMUL</strain>
    </source>
</reference>
<organism evidence="7 8">
    <name type="scientific">Candidatus Vidania fulgoroideorum</name>
    <dbReference type="NCBI Taxonomy" id="881286"/>
    <lineage>
        <taxon>Bacteria</taxon>
        <taxon>Pseudomonadati</taxon>
        <taxon>Pseudomonadota</taxon>
        <taxon>Betaproteobacteria</taxon>
        <taxon>Candidatus Vidania</taxon>
    </lineage>
</organism>
<sequence>MTIFSRKQVNISHKKMTHAIKSIKRFSLTQILNLTYTHSYKAYSIIKKLLQTAIKNNTTHFTHYELFCNKSKHYKKPIARAKGKTDFFKKRYCNLYIALR</sequence>
<dbReference type="SUPFAM" id="SSF54843">
    <property type="entry name" value="Ribosomal protein L22"/>
    <property type="match status" value="1"/>
</dbReference>
<dbReference type="GO" id="GO:1990904">
    <property type="term" value="C:ribonucleoprotein complex"/>
    <property type="evidence" value="ECO:0007669"/>
    <property type="project" value="UniProtKB-KW"/>
</dbReference>
<evidence type="ECO:0000256" key="3">
    <source>
        <dbReference type="ARBA" id="ARBA00023274"/>
    </source>
</evidence>
<name>A0A974X9D9_9PROT</name>